<dbReference type="AlphaFoldDB" id="A0A5B8FVK5"/>
<feature type="transmembrane region" description="Helical" evidence="1">
    <location>
        <begin position="99"/>
        <end position="120"/>
    </location>
</feature>
<keyword evidence="3" id="KW-1185">Reference proteome</keyword>
<dbReference type="Pfam" id="PF11158">
    <property type="entry name" value="DUF2938"/>
    <property type="match status" value="1"/>
</dbReference>
<gene>
    <name evidence="2" type="ORF">FDP22_06110</name>
</gene>
<accession>A0A5B8FVK5</accession>
<name>A0A5B8FVK5_9RHOB</name>
<protein>
    <submittedName>
        <fullName evidence="2">DUF2938 domain-containing protein</fullName>
    </submittedName>
</protein>
<dbReference type="EMBL" id="CP040818">
    <property type="protein sequence ID" value="QDL91394.1"/>
    <property type="molecule type" value="Genomic_DNA"/>
</dbReference>
<reference evidence="2 3" key="1">
    <citation type="submission" date="2019-06" db="EMBL/GenBank/DDBJ databases">
        <title>Genome sequence of Rhodobacteraceae bacterium D4M1.</title>
        <authorList>
            <person name="Cao J."/>
        </authorList>
    </citation>
    <scope>NUCLEOTIDE SEQUENCE [LARGE SCALE GENOMIC DNA]</scope>
    <source>
        <strain evidence="2 3">D4M1</strain>
    </source>
</reference>
<feature type="transmembrane region" description="Helical" evidence="1">
    <location>
        <begin position="141"/>
        <end position="162"/>
    </location>
</feature>
<evidence type="ECO:0000313" key="2">
    <source>
        <dbReference type="EMBL" id="QDL91394.1"/>
    </source>
</evidence>
<dbReference type="Proteomes" id="UP000305888">
    <property type="component" value="Chromosome"/>
</dbReference>
<dbReference type="KEGG" id="ppru:FDP22_06110"/>
<keyword evidence="1" id="KW-1133">Transmembrane helix</keyword>
<proteinExistence type="predicted"/>
<dbReference type="InterPro" id="IPR021329">
    <property type="entry name" value="DUF2938"/>
</dbReference>
<organism evidence="2 3">
    <name type="scientific">Paroceanicella profunda</name>
    <dbReference type="NCBI Taxonomy" id="2579971"/>
    <lineage>
        <taxon>Bacteria</taxon>
        <taxon>Pseudomonadati</taxon>
        <taxon>Pseudomonadota</taxon>
        <taxon>Alphaproteobacteria</taxon>
        <taxon>Rhodobacterales</taxon>
        <taxon>Paracoccaceae</taxon>
        <taxon>Paroceanicella</taxon>
    </lineage>
</organism>
<keyword evidence="1" id="KW-0812">Transmembrane</keyword>
<sequence length="163" mass="17371">MEFLFKGLLIGAGATLVFDLWVRFVIAGLLGLPGANWTLGGRWFAHMPRGRFRHDSIAAAESIPGETALGWTMHYVIGIAYGLILLALCGADWGRAPTLWPALAFGLITVLAGWLVMAPCMGAGIAASRAPRPMLVRSVQLSNHAAFGVGMWLWALAAAALWG</sequence>
<dbReference type="RefSeq" id="WP_138577869.1">
    <property type="nucleotide sequence ID" value="NZ_CP040818.1"/>
</dbReference>
<evidence type="ECO:0000313" key="3">
    <source>
        <dbReference type="Proteomes" id="UP000305888"/>
    </source>
</evidence>
<feature type="transmembrane region" description="Helical" evidence="1">
    <location>
        <begin position="75"/>
        <end position="93"/>
    </location>
</feature>
<evidence type="ECO:0000256" key="1">
    <source>
        <dbReference type="SAM" id="Phobius"/>
    </source>
</evidence>
<dbReference type="OrthoDB" id="9812539at2"/>
<keyword evidence="1" id="KW-0472">Membrane</keyword>